<proteinExistence type="predicted"/>
<dbReference type="InterPro" id="IPR035974">
    <property type="entry name" value="Rap/Ran-GAP_sf"/>
</dbReference>
<keyword evidence="1" id="KW-0343">GTPase activation</keyword>
<feature type="compositionally biased region" description="Basic and acidic residues" evidence="2">
    <location>
        <begin position="1"/>
        <end position="21"/>
    </location>
</feature>
<accession>A0AAW2I1N4</accession>
<name>A0AAW2I1N4_9NEOP</name>
<dbReference type="GO" id="GO:0051056">
    <property type="term" value="P:regulation of small GTPase mediated signal transduction"/>
    <property type="evidence" value="ECO:0007669"/>
    <property type="project" value="InterPro"/>
</dbReference>
<feature type="domain" description="Rap-GAP" evidence="3">
    <location>
        <begin position="211"/>
        <end position="424"/>
    </location>
</feature>
<comment type="caution">
    <text evidence="4">The sequence shown here is derived from an EMBL/GenBank/DDBJ whole genome shotgun (WGS) entry which is preliminary data.</text>
</comment>
<sequence length="657" mass="72509">MGVLRWRDRNSGHRHSSDSGRKISGGSIESGSPPVSREEPRVPATPVPPSPSASASRDALHATLEGPGPYPTVILPPGGGYWLDGNADFYSDGWTGTISEYTQSTCTWRHNLETDDTAKSYRRFFAGREHVNLLGFDEVLGPALMSVKTENVGNAEHTRILLRLRTGTSHELLPSSCIAQSSPQAWSRLMQDNLNVPVWQPVLCPQASRLIAAYDEHVLVTSFKFGILYQKFGQTSEEELFSNKTSSPAFDDFLELLGKRVRLKDHKGYRGGLDTQFGHTGEEAVYEIFREREVMFHVSTLLPYTDGDPQQLQRKRHIGNDIVAIVFQEENTPFSPDMIASHFLHVFIVVQPIDNGEAYKVCVTARDDVPDFGPALPSPSIFRKGPEFKDFLLAKLINAETAAYKAEKFAKLELRTRTSLLQSLAEELRDKSREFLGGEGLHTDVGKTENGHAGSRFIDTVRKALTAKVRSQSENNLQGTAPSVLGRKQPPIPETSTPVSSAPPEPVTRHPEPPPQPSLPFQTGRTLSGRSKKSAPASPVSSPDLNPRQNPSESDDSSLNSVDLAYADSDTGLESMSSAETTLKSCPGCLEGEVLRQEVTKLKCDKLDLLKQNVTCQRDIKMLREKELQLQVDLANASKEILRLRELLKDYSGGDPL</sequence>
<organism evidence="4">
    <name type="scientific">Menopon gallinae</name>
    <name type="common">poultry shaft louse</name>
    <dbReference type="NCBI Taxonomy" id="328185"/>
    <lineage>
        <taxon>Eukaryota</taxon>
        <taxon>Metazoa</taxon>
        <taxon>Ecdysozoa</taxon>
        <taxon>Arthropoda</taxon>
        <taxon>Hexapoda</taxon>
        <taxon>Insecta</taxon>
        <taxon>Pterygota</taxon>
        <taxon>Neoptera</taxon>
        <taxon>Paraneoptera</taxon>
        <taxon>Psocodea</taxon>
        <taxon>Troctomorpha</taxon>
        <taxon>Phthiraptera</taxon>
        <taxon>Amblycera</taxon>
        <taxon>Menoponidae</taxon>
        <taxon>Menopon</taxon>
    </lineage>
</organism>
<evidence type="ECO:0000313" key="4">
    <source>
        <dbReference type="EMBL" id="KAL0275628.1"/>
    </source>
</evidence>
<gene>
    <name evidence="4" type="ORF">PYX00_003426</name>
</gene>
<dbReference type="PROSITE" id="PS50085">
    <property type="entry name" value="RAPGAP"/>
    <property type="match status" value="1"/>
</dbReference>
<dbReference type="Gene3D" id="6.10.140.210">
    <property type="match status" value="1"/>
</dbReference>
<dbReference type="Pfam" id="PF21022">
    <property type="entry name" value="Rap-GAP_dimer"/>
    <property type="match status" value="1"/>
</dbReference>
<feature type="region of interest" description="Disordered" evidence="2">
    <location>
        <begin position="1"/>
        <end position="65"/>
    </location>
</feature>
<dbReference type="PANTHER" id="PTHR15711:SF32">
    <property type="entry name" value="RAP GTPASE ACTIVATING PROTEIN 1, ISOFORM H"/>
    <property type="match status" value="1"/>
</dbReference>
<dbReference type="AlphaFoldDB" id="A0AAW2I1N4"/>
<feature type="compositionally biased region" description="Polar residues" evidence="2">
    <location>
        <begin position="470"/>
        <end position="481"/>
    </location>
</feature>
<evidence type="ECO:0000256" key="2">
    <source>
        <dbReference type="SAM" id="MobiDB-lite"/>
    </source>
</evidence>
<dbReference type="EMBL" id="JARGDH010000002">
    <property type="protein sequence ID" value="KAL0275628.1"/>
    <property type="molecule type" value="Genomic_DNA"/>
</dbReference>
<dbReference type="InterPro" id="IPR050989">
    <property type="entry name" value="Rap1_Ran_GAP"/>
</dbReference>
<feature type="compositionally biased region" description="Low complexity" evidence="2">
    <location>
        <begin position="22"/>
        <end position="35"/>
    </location>
</feature>
<dbReference type="SUPFAM" id="SSF111347">
    <property type="entry name" value="Rap/Ran-GAP"/>
    <property type="match status" value="1"/>
</dbReference>
<dbReference type="Pfam" id="PF02145">
    <property type="entry name" value="Rap_GAP"/>
    <property type="match status" value="1"/>
</dbReference>
<feature type="region of interest" description="Disordered" evidence="2">
    <location>
        <begin position="470"/>
        <end position="560"/>
    </location>
</feature>
<dbReference type="PANTHER" id="PTHR15711">
    <property type="entry name" value="RAP GTPASE-ACTIVATING PROTEIN"/>
    <property type="match status" value="1"/>
</dbReference>
<reference evidence="4" key="1">
    <citation type="journal article" date="2024" name="Gigascience">
        <title>Chromosome-level genome of the poultry shaft louse Menopon gallinae provides insight into the host-switching and adaptive evolution of parasitic lice.</title>
        <authorList>
            <person name="Xu Y."/>
            <person name="Ma L."/>
            <person name="Liu S."/>
            <person name="Liang Y."/>
            <person name="Liu Q."/>
            <person name="He Z."/>
            <person name="Tian L."/>
            <person name="Duan Y."/>
            <person name="Cai W."/>
            <person name="Li H."/>
            <person name="Song F."/>
        </authorList>
    </citation>
    <scope>NUCLEOTIDE SEQUENCE</scope>
    <source>
        <strain evidence="4">Cailab_2023a</strain>
    </source>
</reference>
<evidence type="ECO:0000256" key="1">
    <source>
        <dbReference type="ARBA" id="ARBA00022468"/>
    </source>
</evidence>
<dbReference type="Gene3D" id="3.40.50.11210">
    <property type="entry name" value="Rap/Ran-GAP"/>
    <property type="match status" value="1"/>
</dbReference>
<dbReference type="GO" id="GO:0005737">
    <property type="term" value="C:cytoplasm"/>
    <property type="evidence" value="ECO:0007669"/>
    <property type="project" value="TreeGrafter"/>
</dbReference>
<protein>
    <recommendedName>
        <fullName evidence="3">Rap-GAP domain-containing protein</fullName>
    </recommendedName>
</protein>
<dbReference type="GO" id="GO:0005096">
    <property type="term" value="F:GTPase activator activity"/>
    <property type="evidence" value="ECO:0007669"/>
    <property type="project" value="UniProtKB-KW"/>
</dbReference>
<feature type="compositionally biased region" description="Polar residues" evidence="2">
    <location>
        <begin position="547"/>
        <end position="560"/>
    </location>
</feature>
<dbReference type="FunFam" id="3.40.50.11210:FF:000001">
    <property type="entry name" value="Ral GTPase-activating protein subunit alpha-1 isoform 1"/>
    <property type="match status" value="1"/>
</dbReference>
<evidence type="ECO:0000259" key="3">
    <source>
        <dbReference type="PROSITE" id="PS50085"/>
    </source>
</evidence>
<dbReference type="InterPro" id="IPR000331">
    <property type="entry name" value="Rap/Ran_GAP_dom"/>
</dbReference>
<feature type="compositionally biased region" description="Low complexity" evidence="2">
    <location>
        <begin position="534"/>
        <end position="543"/>
    </location>
</feature>